<feature type="transmembrane region" description="Helical" evidence="1">
    <location>
        <begin position="31"/>
        <end position="51"/>
    </location>
</feature>
<sequence>MALKLFLNVLYTIGIFVCAAIVYWAFPLQRYEFVIGGVFVAGLFIILKIKLLKELRTPKK</sequence>
<keyword evidence="1" id="KW-1133">Transmembrane helix</keyword>
<dbReference type="RefSeq" id="WP_173416536.1">
    <property type="nucleotide sequence ID" value="NZ_CP054139.1"/>
</dbReference>
<dbReference type="InterPro" id="IPR045938">
    <property type="entry name" value="DUF6358"/>
</dbReference>
<dbReference type="Pfam" id="PF19885">
    <property type="entry name" value="DUF6358"/>
    <property type="match status" value="1"/>
</dbReference>
<dbReference type="KEGG" id="mmab:HQ865_19635"/>
<evidence type="ECO:0000256" key="1">
    <source>
        <dbReference type="SAM" id="Phobius"/>
    </source>
</evidence>
<organism evidence="2 3">
    <name type="scientific">Mucilaginibacter mali</name>
    <dbReference type="NCBI Taxonomy" id="2740462"/>
    <lineage>
        <taxon>Bacteria</taxon>
        <taxon>Pseudomonadati</taxon>
        <taxon>Bacteroidota</taxon>
        <taxon>Sphingobacteriia</taxon>
        <taxon>Sphingobacteriales</taxon>
        <taxon>Sphingobacteriaceae</taxon>
        <taxon>Mucilaginibacter</taxon>
    </lineage>
</organism>
<gene>
    <name evidence="2" type="ORF">HQ865_19635</name>
</gene>
<feature type="transmembrane region" description="Helical" evidence="1">
    <location>
        <begin position="5"/>
        <end position="25"/>
    </location>
</feature>
<evidence type="ECO:0000313" key="2">
    <source>
        <dbReference type="EMBL" id="QKJ31881.1"/>
    </source>
</evidence>
<evidence type="ECO:0008006" key="4">
    <source>
        <dbReference type="Google" id="ProtNLM"/>
    </source>
</evidence>
<dbReference type="EMBL" id="CP054139">
    <property type="protein sequence ID" value="QKJ31881.1"/>
    <property type="molecule type" value="Genomic_DNA"/>
</dbReference>
<dbReference type="AlphaFoldDB" id="A0A7D4UNB4"/>
<protein>
    <recommendedName>
        <fullName evidence="4">Gliding motility protein GldL</fullName>
    </recommendedName>
</protein>
<name>A0A7D4UNB4_9SPHI</name>
<reference evidence="2 3" key="1">
    <citation type="submission" date="2020-05" db="EMBL/GenBank/DDBJ databases">
        <title>Mucilaginibacter mali sp. nov.</title>
        <authorList>
            <person name="Kim H.S."/>
            <person name="Lee K.C."/>
            <person name="Suh M.K."/>
            <person name="Kim J.-S."/>
            <person name="Han K.-I."/>
            <person name="Eom M.K."/>
            <person name="Shin Y.K."/>
            <person name="Lee J.-S."/>
        </authorList>
    </citation>
    <scope>NUCLEOTIDE SEQUENCE [LARGE SCALE GENOMIC DNA]</scope>
    <source>
        <strain evidence="2 3">G2-14</strain>
    </source>
</reference>
<evidence type="ECO:0000313" key="3">
    <source>
        <dbReference type="Proteomes" id="UP000505355"/>
    </source>
</evidence>
<keyword evidence="3" id="KW-1185">Reference proteome</keyword>
<keyword evidence="1" id="KW-0812">Transmembrane</keyword>
<keyword evidence="1" id="KW-0472">Membrane</keyword>
<proteinExistence type="predicted"/>
<accession>A0A7D4UNB4</accession>
<dbReference type="Proteomes" id="UP000505355">
    <property type="component" value="Chromosome"/>
</dbReference>